<evidence type="ECO:0000256" key="2">
    <source>
        <dbReference type="SAM" id="Phobius"/>
    </source>
</evidence>
<feature type="domain" description="Glycosyltransferase 2-like" evidence="3">
    <location>
        <begin position="5"/>
        <end position="144"/>
    </location>
</feature>
<dbReference type="AlphaFoldDB" id="A0A852YA42"/>
<keyword evidence="4" id="KW-0808">Transferase</keyword>
<dbReference type="CDD" id="cd04187">
    <property type="entry name" value="DPM1_like_bac"/>
    <property type="match status" value="1"/>
</dbReference>
<comment type="caution">
    <text evidence="4">The sequence shown here is derived from an EMBL/GenBank/DDBJ whole genome shotgun (WGS) entry which is preliminary data.</text>
</comment>
<dbReference type="InterPro" id="IPR050256">
    <property type="entry name" value="Glycosyltransferase_2"/>
</dbReference>
<accession>A0A852YA42</accession>
<evidence type="ECO:0000313" key="5">
    <source>
        <dbReference type="Proteomes" id="UP000553888"/>
    </source>
</evidence>
<organism evidence="4 5">
    <name type="scientific">Schumannella luteola</name>
    <dbReference type="NCBI Taxonomy" id="472059"/>
    <lineage>
        <taxon>Bacteria</taxon>
        <taxon>Bacillati</taxon>
        <taxon>Actinomycetota</taxon>
        <taxon>Actinomycetes</taxon>
        <taxon>Micrococcales</taxon>
        <taxon>Microbacteriaceae</taxon>
        <taxon>Schumannella</taxon>
    </lineage>
</organism>
<gene>
    <name evidence="4" type="ORF">BJ979_001358</name>
</gene>
<evidence type="ECO:0000256" key="1">
    <source>
        <dbReference type="ARBA" id="ARBA00006739"/>
    </source>
</evidence>
<evidence type="ECO:0000313" key="4">
    <source>
        <dbReference type="EMBL" id="NYG98732.1"/>
    </source>
</evidence>
<dbReference type="InterPro" id="IPR029044">
    <property type="entry name" value="Nucleotide-diphossugar_trans"/>
</dbReference>
<dbReference type="PANTHER" id="PTHR48090:SF8">
    <property type="entry name" value="GLYCOSYLTRANSFERASE CSBB-RELATED"/>
    <property type="match status" value="1"/>
</dbReference>
<sequence length="309" mass="33785">MTDFSIVIPVYGNEENIPHLVARLSELMADLPEATEVVFVVDGSPDRSYELLAAALPTAGFSSQLLQHSRNFGSFAAIRTGLAAANGATIGVMAADLQEPPELMVEFQRALASGSVDVAVGRRMARDDPAMSSLNSKIFWGFYRRAIIRDLPPGGVDVFGCTRQVAQQLVALGEANSSLVAQLYWVGFRRVEVPYSRQEREHGSSSWTFRKRVRYLLDSVFSFTNLPLDLLLAAGVIGAFVVLVVGIVVLGFYLAGGISEPGYVPLMLAILFSTFLIMTSLGIVGAYIWRIFENTKQRPSSIVMSHESW</sequence>
<keyword evidence="2" id="KW-0812">Transmembrane</keyword>
<comment type="similarity">
    <text evidence="1">Belongs to the glycosyltransferase 2 family.</text>
</comment>
<evidence type="ECO:0000259" key="3">
    <source>
        <dbReference type="Pfam" id="PF00535"/>
    </source>
</evidence>
<dbReference type="EMBL" id="JACBZY010000001">
    <property type="protein sequence ID" value="NYG98732.1"/>
    <property type="molecule type" value="Genomic_DNA"/>
</dbReference>
<keyword evidence="2" id="KW-1133">Transmembrane helix</keyword>
<protein>
    <submittedName>
        <fullName evidence="4">Glycosyltransferase involved in cell wall biosynthesis</fullName>
    </submittedName>
</protein>
<keyword evidence="2" id="KW-0472">Membrane</keyword>
<proteinExistence type="inferred from homology"/>
<dbReference type="SUPFAM" id="SSF53448">
    <property type="entry name" value="Nucleotide-diphospho-sugar transferases"/>
    <property type="match status" value="1"/>
</dbReference>
<dbReference type="Proteomes" id="UP000553888">
    <property type="component" value="Unassembled WGS sequence"/>
</dbReference>
<dbReference type="GO" id="GO:0016740">
    <property type="term" value="F:transferase activity"/>
    <property type="evidence" value="ECO:0007669"/>
    <property type="project" value="UniProtKB-KW"/>
</dbReference>
<dbReference type="PANTHER" id="PTHR48090">
    <property type="entry name" value="UNDECAPRENYL-PHOSPHATE 4-DEOXY-4-FORMAMIDO-L-ARABINOSE TRANSFERASE-RELATED"/>
    <property type="match status" value="1"/>
</dbReference>
<dbReference type="Gene3D" id="3.90.550.10">
    <property type="entry name" value="Spore Coat Polysaccharide Biosynthesis Protein SpsA, Chain A"/>
    <property type="match status" value="1"/>
</dbReference>
<dbReference type="Pfam" id="PF00535">
    <property type="entry name" value="Glycos_transf_2"/>
    <property type="match status" value="1"/>
</dbReference>
<feature type="transmembrane region" description="Helical" evidence="2">
    <location>
        <begin position="266"/>
        <end position="289"/>
    </location>
</feature>
<feature type="transmembrane region" description="Helical" evidence="2">
    <location>
        <begin position="230"/>
        <end position="254"/>
    </location>
</feature>
<dbReference type="GO" id="GO:0005886">
    <property type="term" value="C:plasma membrane"/>
    <property type="evidence" value="ECO:0007669"/>
    <property type="project" value="TreeGrafter"/>
</dbReference>
<dbReference type="RefSeq" id="WP_179566453.1">
    <property type="nucleotide sequence ID" value="NZ_JACBZY010000001.1"/>
</dbReference>
<dbReference type="InterPro" id="IPR001173">
    <property type="entry name" value="Glyco_trans_2-like"/>
</dbReference>
<keyword evidence="5" id="KW-1185">Reference proteome</keyword>
<name>A0A852YA42_9MICO</name>
<reference evidence="4 5" key="1">
    <citation type="submission" date="2020-07" db="EMBL/GenBank/DDBJ databases">
        <title>Sequencing the genomes of 1000 actinobacteria strains.</title>
        <authorList>
            <person name="Klenk H.-P."/>
        </authorList>
    </citation>
    <scope>NUCLEOTIDE SEQUENCE [LARGE SCALE GENOMIC DNA]</scope>
    <source>
        <strain evidence="4 5">DSM 23141</strain>
    </source>
</reference>